<dbReference type="EMBL" id="FOGQ01000003">
    <property type="protein sequence ID" value="SER77686.1"/>
    <property type="molecule type" value="Genomic_DNA"/>
</dbReference>
<name>A0A1H9RXZ5_9CORY</name>
<evidence type="ECO:0000313" key="3">
    <source>
        <dbReference type="EMBL" id="SER77686.1"/>
    </source>
</evidence>
<dbReference type="PANTHER" id="PTHR43566">
    <property type="entry name" value="CONSERVED PROTEIN"/>
    <property type="match status" value="1"/>
</dbReference>
<sequence>MKYLPRTIDRELDELLPIAPAIAIDGPKGVGKTATAARRASTIWQLDDPQVQQLAQADFSLETVSQTPLLIDEWQKYPPVWDSVRRRADAGAPPGSYLLTGSATPSSEAGTHSGAGRILSLRMRPMAIYERGATSPTVSLSQLLSGKAEAIGGETSWSVKDYAAAIISSGFPGMTDLPPRLRTAQLDAYLSRIIDRDLPDAGRHVRLPEVLSRWMRAYAAATATTASYSTLLDTTTAGDGKQPNKATTAAYRDHLTAIWIVDPLKGWLPNHNEFKRAQQAPKHYLADPALSARLLRISETSLLTHTMFGPLFEALVVLSVRVAAQAAQAEVFHLRLNAGEREIDLIVEGDEGQIIAIEVKLAPVVTDHDVRHLNWLADQLPDQVVERIVVTTGQFAYRRPDGVAVVPLALLGA</sequence>
<protein>
    <recommendedName>
        <fullName evidence="5">AAA+ ATPase domain-containing protein</fullName>
    </recommendedName>
</protein>
<reference evidence="4" key="1">
    <citation type="submission" date="2016-10" db="EMBL/GenBank/DDBJ databases">
        <authorList>
            <person name="Varghese N."/>
            <person name="Submissions S."/>
        </authorList>
    </citation>
    <scope>NUCLEOTIDE SEQUENCE [LARGE SCALE GENOMIC DNA]</scope>
    <source>
        <strain evidence="4">DSM 20524</strain>
    </source>
</reference>
<dbReference type="InterPro" id="IPR025420">
    <property type="entry name" value="DUF4143"/>
</dbReference>
<evidence type="ECO:0000259" key="1">
    <source>
        <dbReference type="Pfam" id="PF13173"/>
    </source>
</evidence>
<proteinExistence type="predicted"/>
<dbReference type="InterPro" id="IPR041682">
    <property type="entry name" value="AAA_14"/>
</dbReference>
<evidence type="ECO:0000259" key="2">
    <source>
        <dbReference type="Pfam" id="PF13635"/>
    </source>
</evidence>
<evidence type="ECO:0000313" key="4">
    <source>
        <dbReference type="Proteomes" id="UP000198929"/>
    </source>
</evidence>
<feature type="domain" description="DUF4143" evidence="2">
    <location>
        <begin position="196"/>
        <end position="361"/>
    </location>
</feature>
<feature type="domain" description="AAA" evidence="1">
    <location>
        <begin position="20"/>
        <end position="130"/>
    </location>
</feature>
<dbReference type="PANTHER" id="PTHR43566:SF2">
    <property type="entry name" value="DUF4143 DOMAIN-CONTAINING PROTEIN"/>
    <property type="match status" value="1"/>
</dbReference>
<evidence type="ECO:0008006" key="5">
    <source>
        <dbReference type="Google" id="ProtNLM"/>
    </source>
</evidence>
<dbReference type="RefSeq" id="WP_092257002.1">
    <property type="nucleotide sequence ID" value="NZ_CP047199.1"/>
</dbReference>
<dbReference type="STRING" id="1121357.SAMN05661109_00975"/>
<gene>
    <name evidence="3" type="ORF">SAMN05661109_00975</name>
</gene>
<dbReference type="Pfam" id="PF13635">
    <property type="entry name" value="DUF4143"/>
    <property type="match status" value="1"/>
</dbReference>
<keyword evidence="4" id="KW-1185">Reference proteome</keyword>
<accession>A0A1H9RXZ5</accession>
<dbReference type="Pfam" id="PF13173">
    <property type="entry name" value="AAA_14"/>
    <property type="match status" value="1"/>
</dbReference>
<dbReference type="AlphaFoldDB" id="A0A1H9RXZ5"/>
<dbReference type="Proteomes" id="UP000198929">
    <property type="component" value="Unassembled WGS sequence"/>
</dbReference>
<organism evidence="3 4">
    <name type="scientific">Corynebacterium cystitidis DSM 20524</name>
    <dbReference type="NCBI Taxonomy" id="1121357"/>
    <lineage>
        <taxon>Bacteria</taxon>
        <taxon>Bacillati</taxon>
        <taxon>Actinomycetota</taxon>
        <taxon>Actinomycetes</taxon>
        <taxon>Mycobacteriales</taxon>
        <taxon>Corynebacteriaceae</taxon>
        <taxon>Corynebacterium</taxon>
    </lineage>
</organism>